<feature type="compositionally biased region" description="Basic and acidic residues" evidence="1">
    <location>
        <begin position="400"/>
        <end position="412"/>
    </location>
</feature>
<keyword evidence="3" id="KW-1185">Reference proteome</keyword>
<dbReference type="PANTHER" id="PTHR42048">
    <property type="entry name" value="ARS-BINDING PROTEIN 2"/>
    <property type="match status" value="1"/>
</dbReference>
<dbReference type="STRING" id="645134.A0A0L0HUK9"/>
<protein>
    <recommendedName>
        <fullName evidence="4">ARID domain-containing protein</fullName>
    </recommendedName>
</protein>
<proteinExistence type="predicted"/>
<feature type="compositionally biased region" description="Low complexity" evidence="1">
    <location>
        <begin position="577"/>
        <end position="588"/>
    </location>
</feature>
<evidence type="ECO:0000256" key="1">
    <source>
        <dbReference type="SAM" id="MobiDB-lite"/>
    </source>
</evidence>
<name>A0A0L0HUK9_SPIPD</name>
<organism evidence="2 3">
    <name type="scientific">Spizellomyces punctatus (strain DAOM BR117)</name>
    <dbReference type="NCBI Taxonomy" id="645134"/>
    <lineage>
        <taxon>Eukaryota</taxon>
        <taxon>Fungi</taxon>
        <taxon>Fungi incertae sedis</taxon>
        <taxon>Chytridiomycota</taxon>
        <taxon>Chytridiomycota incertae sedis</taxon>
        <taxon>Chytridiomycetes</taxon>
        <taxon>Spizellomycetales</taxon>
        <taxon>Spizellomycetaceae</taxon>
        <taxon>Spizellomyces</taxon>
    </lineage>
</organism>
<feature type="compositionally biased region" description="Basic and acidic residues" evidence="1">
    <location>
        <begin position="473"/>
        <end position="487"/>
    </location>
</feature>
<feature type="compositionally biased region" description="Basic and acidic residues" evidence="1">
    <location>
        <begin position="71"/>
        <end position="82"/>
    </location>
</feature>
<feature type="compositionally biased region" description="Basic and acidic residues" evidence="1">
    <location>
        <begin position="96"/>
        <end position="113"/>
    </location>
</feature>
<sequence>MSTFAMDARDNLQVERDGEPQPPRQPPSNNDTDDKQDATHPLVGESEPVGATEDALDTTTSMMEVNTMGNGHDDSPKDRRQSIDASTDDNYENQMDLDRKEDSDDDGGAHPDSRTSPGLETPLKRSPSDESLDPDKASEDNLDAIDDARLLQSVQPIGRPINVTRENFVALYASFLKTYHFKNPAARHCRLMEHFAKFDSPPKNQKRTFETYDFYEVVRDLGGVSQIKSWSDVARRLGFDPRGTNIAARVKDWMVYHHIGAFFDYLLGFPNEFYRHPDDPSAPQLESVSTPGSVKRAGSEDQQLESDDIPPRKRGKRTSGGEGRTPSSVTNGDSSSLTWRFVDGTRGTPSGYASPSDMDDGQGTPVPSHHPNRGQESPKSSRVRSGSASSARSASGSHGTHSDTETEREADGGNRSQDNRSVPPPSSGPSGAQTPSDVPDYKRDSALPSHEPSSYGQRPMSVTPNGTPGANDHMARREYSYGDQERYHSHHRPQAVPSHPLQPMERTLEPPYTMTPSSSAPFGHPSGPRPLYGQGSYPPLPGHPLMARDGNEYGYGSPHVGGSGDRYPPPSRTTGTPQPARASASPAPHTSDHNVNLPHSVHPAEAGPSAPGPSDVEAASNHPDATPSTAHLPNVSNLLASQPNIQTMQHQLTKVQHRNTYLEDRNAVLESRCRELGELLRASNEMVRVMREEIGEGRGLLEKVGRVKEMMRGLVQELPGLGPSGGR</sequence>
<dbReference type="Gene3D" id="1.10.150.60">
    <property type="entry name" value="ARID DNA-binding domain"/>
    <property type="match status" value="1"/>
</dbReference>
<evidence type="ECO:0000313" key="3">
    <source>
        <dbReference type="Proteomes" id="UP000053201"/>
    </source>
</evidence>
<dbReference type="VEuPathDB" id="FungiDB:SPPG_08828"/>
<evidence type="ECO:0000313" key="2">
    <source>
        <dbReference type="EMBL" id="KND04559.1"/>
    </source>
</evidence>
<dbReference type="GO" id="GO:0003688">
    <property type="term" value="F:DNA replication origin binding"/>
    <property type="evidence" value="ECO:0007669"/>
    <property type="project" value="TreeGrafter"/>
</dbReference>
<dbReference type="Pfam" id="PF09441">
    <property type="entry name" value="Abp2"/>
    <property type="match status" value="1"/>
</dbReference>
<feature type="compositionally biased region" description="Polar residues" evidence="1">
    <location>
        <begin position="325"/>
        <end position="338"/>
    </location>
</feature>
<dbReference type="Proteomes" id="UP000053201">
    <property type="component" value="Unassembled WGS sequence"/>
</dbReference>
<dbReference type="GeneID" id="27691953"/>
<feature type="compositionally biased region" description="Low complexity" evidence="1">
    <location>
        <begin position="383"/>
        <end position="399"/>
    </location>
</feature>
<feature type="compositionally biased region" description="Low complexity" evidence="1">
    <location>
        <begin position="603"/>
        <end position="614"/>
    </location>
</feature>
<evidence type="ECO:0008006" key="4">
    <source>
        <dbReference type="Google" id="ProtNLM"/>
    </source>
</evidence>
<dbReference type="InterPro" id="IPR036431">
    <property type="entry name" value="ARID_dom_sf"/>
</dbReference>
<dbReference type="CDD" id="cd16100">
    <property type="entry name" value="ARID"/>
    <property type="match status" value="1"/>
</dbReference>
<dbReference type="InterPro" id="IPR018562">
    <property type="entry name" value="ARS-binding_2"/>
</dbReference>
<feature type="compositionally biased region" description="Basic and acidic residues" evidence="1">
    <location>
        <begin position="122"/>
        <end position="139"/>
    </location>
</feature>
<accession>A0A0L0HUK9</accession>
<feature type="region of interest" description="Disordered" evidence="1">
    <location>
        <begin position="1"/>
        <end position="139"/>
    </location>
</feature>
<dbReference type="OrthoDB" id="2104370at2759"/>
<dbReference type="AlphaFoldDB" id="A0A0L0HUK9"/>
<gene>
    <name evidence="2" type="ORF">SPPG_08828</name>
</gene>
<feature type="compositionally biased region" description="Polar residues" evidence="1">
    <location>
        <begin position="57"/>
        <end position="69"/>
    </location>
</feature>
<dbReference type="PANTHER" id="PTHR42048:SF1">
    <property type="entry name" value="ARS-BINDING PROTEIN 2"/>
    <property type="match status" value="1"/>
</dbReference>
<dbReference type="EMBL" id="KQ257450">
    <property type="protein sequence ID" value="KND04560.1"/>
    <property type="molecule type" value="Genomic_DNA"/>
</dbReference>
<feature type="compositionally biased region" description="Basic and acidic residues" evidence="1">
    <location>
        <begin position="7"/>
        <end position="19"/>
    </location>
</feature>
<dbReference type="RefSeq" id="XP_016612599.1">
    <property type="nucleotide sequence ID" value="XM_016756967.1"/>
</dbReference>
<reference evidence="2 3" key="1">
    <citation type="submission" date="2009-08" db="EMBL/GenBank/DDBJ databases">
        <title>The Genome Sequence of Spizellomyces punctatus strain DAOM BR117.</title>
        <authorList>
            <consortium name="The Broad Institute Genome Sequencing Platform"/>
            <person name="Russ C."/>
            <person name="Cuomo C."/>
            <person name="Shea T."/>
            <person name="Young S.K."/>
            <person name="Zeng Q."/>
            <person name="Koehrsen M."/>
            <person name="Haas B."/>
            <person name="Borodovsky M."/>
            <person name="Guigo R."/>
            <person name="Alvarado L."/>
            <person name="Berlin A."/>
            <person name="Bochicchio J."/>
            <person name="Borenstein D."/>
            <person name="Chapman S."/>
            <person name="Chen Z."/>
            <person name="Engels R."/>
            <person name="Freedman E."/>
            <person name="Gellesch M."/>
            <person name="Goldberg J."/>
            <person name="Griggs A."/>
            <person name="Gujja S."/>
            <person name="Heiman D."/>
            <person name="Hepburn T."/>
            <person name="Howarth C."/>
            <person name="Jen D."/>
            <person name="Larson L."/>
            <person name="Lewis B."/>
            <person name="Mehta T."/>
            <person name="Park D."/>
            <person name="Pearson M."/>
            <person name="Roberts A."/>
            <person name="Saif S."/>
            <person name="Shenoy N."/>
            <person name="Sisk P."/>
            <person name="Stolte C."/>
            <person name="Sykes S."/>
            <person name="Thomson T."/>
            <person name="Walk T."/>
            <person name="White J."/>
            <person name="Yandava C."/>
            <person name="Burger G."/>
            <person name="Gray M.W."/>
            <person name="Holland P.W.H."/>
            <person name="King N."/>
            <person name="Lang F.B.F."/>
            <person name="Roger A.J."/>
            <person name="Ruiz-Trillo I."/>
            <person name="Lander E."/>
            <person name="Nusbaum C."/>
        </authorList>
    </citation>
    <scope>NUCLEOTIDE SEQUENCE [LARGE SCALE GENOMIC DNA]</scope>
    <source>
        <strain evidence="2 3">DAOM BR117</strain>
    </source>
</reference>
<feature type="region of interest" description="Disordered" evidence="1">
    <location>
        <begin position="278"/>
        <end position="632"/>
    </location>
</feature>
<feature type="compositionally biased region" description="Polar residues" evidence="1">
    <location>
        <begin position="451"/>
        <end position="468"/>
    </location>
</feature>
<dbReference type="OMA" id="RRGPKNV"/>
<dbReference type="EMBL" id="KQ257450">
    <property type="protein sequence ID" value="KND04559.1"/>
    <property type="molecule type" value="Genomic_DNA"/>
</dbReference>
<dbReference type="RefSeq" id="XP_016612598.1">
    <property type="nucleotide sequence ID" value="XM_016756968.1"/>
</dbReference>
<dbReference type="SUPFAM" id="SSF46774">
    <property type="entry name" value="ARID-like"/>
    <property type="match status" value="1"/>
</dbReference>